<reference evidence="2" key="1">
    <citation type="submission" date="2022-11" db="EMBL/GenBank/DDBJ databases">
        <title>Centuries of genome instability and evolution in soft-shell clam transmissible cancer (bioRxiv).</title>
        <authorList>
            <person name="Hart S.F.M."/>
            <person name="Yonemitsu M.A."/>
            <person name="Giersch R.M."/>
            <person name="Beal B.F."/>
            <person name="Arriagada G."/>
            <person name="Davis B.W."/>
            <person name="Ostrander E.A."/>
            <person name="Goff S.P."/>
            <person name="Metzger M.J."/>
        </authorList>
    </citation>
    <scope>NUCLEOTIDE SEQUENCE</scope>
    <source>
        <strain evidence="2">MELC-2E11</strain>
        <tissue evidence="2">Siphon/mantle</tissue>
    </source>
</reference>
<evidence type="ECO:0000313" key="3">
    <source>
        <dbReference type="Proteomes" id="UP001164746"/>
    </source>
</evidence>
<organism evidence="2 3">
    <name type="scientific">Mya arenaria</name>
    <name type="common">Soft-shell clam</name>
    <dbReference type="NCBI Taxonomy" id="6604"/>
    <lineage>
        <taxon>Eukaryota</taxon>
        <taxon>Metazoa</taxon>
        <taxon>Spiralia</taxon>
        <taxon>Lophotrochozoa</taxon>
        <taxon>Mollusca</taxon>
        <taxon>Bivalvia</taxon>
        <taxon>Autobranchia</taxon>
        <taxon>Heteroconchia</taxon>
        <taxon>Euheterodonta</taxon>
        <taxon>Imparidentia</taxon>
        <taxon>Neoheterodontei</taxon>
        <taxon>Myida</taxon>
        <taxon>Myoidea</taxon>
        <taxon>Myidae</taxon>
        <taxon>Mya</taxon>
    </lineage>
</organism>
<name>A0ABY7F9S3_MYAAR</name>
<dbReference type="Proteomes" id="UP001164746">
    <property type="component" value="Chromosome 10"/>
</dbReference>
<dbReference type="PANTHER" id="PTHR34239:SF2">
    <property type="entry name" value="TRANSPOSABLE ELEMENT P TRANSPOSASE_THAP9 CONSERVED DOMAIN-CONTAINING PROTEIN"/>
    <property type="match status" value="1"/>
</dbReference>
<feature type="compositionally biased region" description="Polar residues" evidence="1">
    <location>
        <begin position="39"/>
        <end position="52"/>
    </location>
</feature>
<evidence type="ECO:0000313" key="2">
    <source>
        <dbReference type="EMBL" id="WAR17539.1"/>
    </source>
</evidence>
<proteinExistence type="predicted"/>
<feature type="compositionally biased region" description="Basic and acidic residues" evidence="1">
    <location>
        <begin position="11"/>
        <end position="20"/>
    </location>
</feature>
<gene>
    <name evidence="2" type="ORF">MAR_032133</name>
</gene>
<protein>
    <submittedName>
        <fullName evidence="2">Uncharacterized protein</fullName>
    </submittedName>
</protein>
<feature type="region of interest" description="Disordered" evidence="1">
    <location>
        <begin position="1"/>
        <end position="52"/>
    </location>
</feature>
<keyword evidence="3" id="KW-1185">Reference proteome</keyword>
<dbReference type="EMBL" id="CP111021">
    <property type="protein sequence ID" value="WAR17539.1"/>
    <property type="molecule type" value="Genomic_DNA"/>
</dbReference>
<sequence length="422" mass="47701">MADVGLNVVGKDTDKTERSSQKGKAPAKRNRDEGHTKKSTPVSENMQTKLSASEDNMLSALNSIQSTMKQHSEVLNSFAKRLDVIENYDDEYEQEDYYYEAAETEVSHEPKRRAEPSDLNNYRFKDMAKRFKAAEKCDKEVNSVLAANINDLFLNGIEEERYSELVKDENNARPANCEGLTVVRMNQLIWDAVSPAARTADKKLQNIESSIVKGATLLTKVVDTMAKLENSASDSDLGSLIENCNDALALLGHANKQVNLTRKYFLRPELKQEYSHICSQSRPFTKLLFGDDVSTSAKEIKDCSKISYNIGPIRRGVMRGRFRGNYSARFRGRGRCPSEPSTPGILDDIQTIKQVRPCFKAGRIANFIKEWRKLTSDPFILDIVQNCHIDLDTCIDIKSNCVQYKFDPLEEGIIDKEIEKNT</sequence>
<dbReference type="PANTHER" id="PTHR34239">
    <property type="entry name" value="APPLE DOMAIN-CONTAINING PROTEIN"/>
    <property type="match status" value="1"/>
</dbReference>
<evidence type="ECO:0000256" key="1">
    <source>
        <dbReference type="SAM" id="MobiDB-lite"/>
    </source>
</evidence>
<accession>A0ABY7F9S3</accession>